<dbReference type="AlphaFoldDB" id="A0AAP9NK75"/>
<protein>
    <submittedName>
        <fullName evidence="1">Uncharacterized protein</fullName>
    </submittedName>
</protein>
<name>A0AAP9NK75_9GAMM</name>
<proteinExistence type="predicted"/>
<evidence type="ECO:0000313" key="2">
    <source>
        <dbReference type="Proteomes" id="UP000509761"/>
    </source>
</evidence>
<dbReference type="EMBL" id="CP054580">
    <property type="protein sequence ID" value="QKS23537.1"/>
    <property type="molecule type" value="Genomic_DNA"/>
</dbReference>
<reference evidence="1 2" key="1">
    <citation type="submission" date="2019-12" db="EMBL/GenBank/DDBJ databases">
        <title>Genome sequencing and assembly of endphytes of Porphyra tenera.</title>
        <authorList>
            <person name="Park J.M."/>
            <person name="Shin R."/>
            <person name="Jo S.H."/>
        </authorList>
    </citation>
    <scope>NUCLEOTIDE SEQUENCE [LARGE SCALE GENOMIC DNA]</scope>
    <source>
        <strain evidence="1 2">GPM3</strain>
    </source>
</reference>
<dbReference type="RefSeq" id="WP_022523430.1">
    <property type="nucleotide sequence ID" value="NZ_CP054580.1"/>
</dbReference>
<evidence type="ECO:0000313" key="1">
    <source>
        <dbReference type="EMBL" id="QKS23537.1"/>
    </source>
</evidence>
<accession>A0AAP9NK75</accession>
<sequence>MALIYHVTKSVIITEPAGTPPEWWVVDLRNDEDRDGKIVQGRFKSEAEAIAEADRLNGLN</sequence>
<organism evidence="1 2">
    <name type="scientific">Vreelandella titanicae</name>
    <dbReference type="NCBI Taxonomy" id="664683"/>
    <lineage>
        <taxon>Bacteria</taxon>
        <taxon>Pseudomonadati</taxon>
        <taxon>Pseudomonadota</taxon>
        <taxon>Gammaproteobacteria</taxon>
        <taxon>Oceanospirillales</taxon>
        <taxon>Halomonadaceae</taxon>
        <taxon>Vreelandella</taxon>
    </lineage>
</organism>
<gene>
    <name evidence="1" type="ORF">FX987_01296</name>
</gene>
<keyword evidence="2" id="KW-1185">Reference proteome</keyword>
<dbReference type="Proteomes" id="UP000509761">
    <property type="component" value="Chromosome"/>
</dbReference>